<accession>A0ABV9TT92</accession>
<feature type="transmembrane region" description="Helical" evidence="7">
    <location>
        <begin position="79"/>
        <end position="98"/>
    </location>
</feature>
<keyword evidence="9" id="KW-1185">Reference proteome</keyword>
<dbReference type="Proteomes" id="UP001595872">
    <property type="component" value="Unassembled WGS sequence"/>
</dbReference>
<comment type="caution">
    <text evidence="8">The sequence shown here is derived from an EMBL/GenBank/DDBJ whole genome shotgun (WGS) entry which is preliminary data.</text>
</comment>
<dbReference type="EMBL" id="JBHSIT010000001">
    <property type="protein sequence ID" value="MFC4906415.1"/>
    <property type="molecule type" value="Genomic_DNA"/>
</dbReference>
<dbReference type="InterPro" id="IPR022791">
    <property type="entry name" value="L-PG_synthase/AglD"/>
</dbReference>
<evidence type="ECO:0000256" key="1">
    <source>
        <dbReference type="ARBA" id="ARBA00004651"/>
    </source>
</evidence>
<evidence type="ECO:0000256" key="6">
    <source>
        <dbReference type="SAM" id="MobiDB-lite"/>
    </source>
</evidence>
<keyword evidence="5 7" id="KW-0472">Membrane</keyword>
<feature type="compositionally biased region" description="Low complexity" evidence="6">
    <location>
        <begin position="42"/>
        <end position="68"/>
    </location>
</feature>
<evidence type="ECO:0000313" key="8">
    <source>
        <dbReference type="EMBL" id="MFC4906415.1"/>
    </source>
</evidence>
<feature type="transmembrane region" description="Helical" evidence="7">
    <location>
        <begin position="230"/>
        <end position="249"/>
    </location>
</feature>
<keyword evidence="4 7" id="KW-1133">Transmembrane helix</keyword>
<evidence type="ECO:0000256" key="3">
    <source>
        <dbReference type="ARBA" id="ARBA00022692"/>
    </source>
</evidence>
<name>A0ABV9TT92_9ACTN</name>
<comment type="subcellular location">
    <subcellularLocation>
        <location evidence="1">Cell membrane</location>
        <topology evidence="1">Multi-pass membrane protein</topology>
    </subcellularLocation>
</comment>
<feature type="transmembrane region" description="Helical" evidence="7">
    <location>
        <begin position="192"/>
        <end position="218"/>
    </location>
</feature>
<evidence type="ECO:0000256" key="4">
    <source>
        <dbReference type="ARBA" id="ARBA00022989"/>
    </source>
</evidence>
<keyword evidence="2" id="KW-1003">Cell membrane</keyword>
<feature type="compositionally biased region" description="Low complexity" evidence="6">
    <location>
        <begin position="19"/>
        <end position="36"/>
    </location>
</feature>
<organism evidence="8 9">
    <name type="scientific">Actinomadura gamaensis</name>
    <dbReference type="NCBI Taxonomy" id="1763541"/>
    <lineage>
        <taxon>Bacteria</taxon>
        <taxon>Bacillati</taxon>
        <taxon>Actinomycetota</taxon>
        <taxon>Actinomycetes</taxon>
        <taxon>Streptosporangiales</taxon>
        <taxon>Thermomonosporaceae</taxon>
        <taxon>Actinomadura</taxon>
    </lineage>
</organism>
<reference evidence="9" key="1">
    <citation type="journal article" date="2019" name="Int. J. Syst. Evol. Microbiol.">
        <title>The Global Catalogue of Microorganisms (GCM) 10K type strain sequencing project: providing services to taxonomists for standard genome sequencing and annotation.</title>
        <authorList>
            <consortium name="The Broad Institute Genomics Platform"/>
            <consortium name="The Broad Institute Genome Sequencing Center for Infectious Disease"/>
            <person name="Wu L."/>
            <person name="Ma J."/>
        </authorList>
    </citation>
    <scope>NUCLEOTIDE SEQUENCE [LARGE SCALE GENOMIC DNA]</scope>
    <source>
        <strain evidence="9">KLKA75</strain>
    </source>
</reference>
<proteinExistence type="predicted"/>
<feature type="region of interest" description="Disordered" evidence="6">
    <location>
        <begin position="1"/>
        <end position="71"/>
    </location>
</feature>
<dbReference type="PANTHER" id="PTHR39087:SF2">
    <property type="entry name" value="UPF0104 MEMBRANE PROTEIN MJ1595"/>
    <property type="match status" value="1"/>
</dbReference>
<sequence length="439" mass="45548">MTASVAVPASPEDSVPSLPAAEPAPAEPAPADTFPAEPAPAEPASAEAAAPQAPDLPVVPDLPLASPSRDTRSRRARRIGALVQWGLVAAALGSLFLFSDELPDFHAMWRATLDADRLWLVVVVLAEALSMGAFARLQRRLLRIGGHRMPVRRAFAITYAGNALSTTLPAGPAVSVVFTFQQFRRSGASARVATAVIVVGGVITTGTYTLIGLLALLTDPVARGPALTTLSYPAVLAAVLAPALLWRPLRVRLAVPFRYLHRRLTAHPKIAPWVEKLLDAAVLLRPSVRDVGVLAVLAVMNWVCDILALFAAARAVGLDLDPTGVTLAYFAAQAAGSLLPLLPGGIGAIESSMAASLVAMGAAVAPAAAAVGLYRLVSYWGVVGAGWVAWLALQDRAGARARAFLGRSGHALLRGCSGFTALSPYAAVLSSTPAEPPPS</sequence>
<evidence type="ECO:0000313" key="9">
    <source>
        <dbReference type="Proteomes" id="UP001595872"/>
    </source>
</evidence>
<dbReference type="NCBIfam" id="TIGR00374">
    <property type="entry name" value="flippase-like domain"/>
    <property type="match status" value="1"/>
</dbReference>
<gene>
    <name evidence="8" type="ORF">ACFPCY_03710</name>
</gene>
<keyword evidence="3 7" id="KW-0812">Transmembrane</keyword>
<dbReference type="PANTHER" id="PTHR39087">
    <property type="entry name" value="UPF0104 MEMBRANE PROTEIN MJ1595"/>
    <property type="match status" value="1"/>
</dbReference>
<feature type="transmembrane region" description="Helical" evidence="7">
    <location>
        <begin position="291"/>
        <end position="313"/>
    </location>
</feature>
<feature type="transmembrane region" description="Helical" evidence="7">
    <location>
        <begin position="325"/>
        <end position="342"/>
    </location>
</feature>
<evidence type="ECO:0000256" key="7">
    <source>
        <dbReference type="SAM" id="Phobius"/>
    </source>
</evidence>
<dbReference type="Pfam" id="PF03706">
    <property type="entry name" value="LPG_synthase_TM"/>
    <property type="match status" value="1"/>
</dbReference>
<evidence type="ECO:0000256" key="5">
    <source>
        <dbReference type="ARBA" id="ARBA00023136"/>
    </source>
</evidence>
<protein>
    <submittedName>
        <fullName evidence="8">YbhN family protein</fullName>
    </submittedName>
</protein>
<feature type="transmembrane region" description="Helical" evidence="7">
    <location>
        <begin position="118"/>
        <end position="137"/>
    </location>
</feature>
<dbReference type="RefSeq" id="WP_378252116.1">
    <property type="nucleotide sequence ID" value="NZ_JBHSIT010000001.1"/>
</dbReference>
<feature type="transmembrane region" description="Helical" evidence="7">
    <location>
        <begin position="377"/>
        <end position="393"/>
    </location>
</feature>
<evidence type="ECO:0000256" key="2">
    <source>
        <dbReference type="ARBA" id="ARBA00022475"/>
    </source>
</evidence>